<evidence type="ECO:0000256" key="1">
    <source>
        <dbReference type="SAM" id="MobiDB-lite"/>
    </source>
</evidence>
<accession>X0UNG5</accession>
<proteinExistence type="predicted"/>
<reference evidence="2" key="1">
    <citation type="journal article" date="2014" name="Front. Microbiol.">
        <title>High frequency of phylogenetically diverse reductive dehalogenase-homologous genes in deep subseafloor sedimentary metagenomes.</title>
        <authorList>
            <person name="Kawai M."/>
            <person name="Futagami T."/>
            <person name="Toyoda A."/>
            <person name="Takaki Y."/>
            <person name="Nishi S."/>
            <person name="Hori S."/>
            <person name="Arai W."/>
            <person name="Tsubouchi T."/>
            <person name="Morono Y."/>
            <person name="Uchiyama I."/>
            <person name="Ito T."/>
            <person name="Fujiyama A."/>
            <person name="Inagaki F."/>
            <person name="Takami H."/>
        </authorList>
    </citation>
    <scope>NUCLEOTIDE SEQUENCE</scope>
    <source>
        <strain evidence="2">Expedition CK06-06</strain>
    </source>
</reference>
<feature type="compositionally biased region" description="Low complexity" evidence="1">
    <location>
        <begin position="16"/>
        <end position="25"/>
    </location>
</feature>
<dbReference type="EMBL" id="BARS01025116">
    <property type="protein sequence ID" value="GAG00832.1"/>
    <property type="molecule type" value="Genomic_DNA"/>
</dbReference>
<sequence length="71" mass="7818">MAISSEKNTSVNNKLETGSESSTSPEKTKPSPDTKRDIIIAFKTSPLCFREVLTISFNVPEMFSFSMLLTG</sequence>
<protein>
    <submittedName>
        <fullName evidence="2">Uncharacterized protein</fullName>
    </submittedName>
</protein>
<organism evidence="2">
    <name type="scientific">marine sediment metagenome</name>
    <dbReference type="NCBI Taxonomy" id="412755"/>
    <lineage>
        <taxon>unclassified sequences</taxon>
        <taxon>metagenomes</taxon>
        <taxon>ecological metagenomes</taxon>
    </lineage>
</organism>
<evidence type="ECO:0000313" key="2">
    <source>
        <dbReference type="EMBL" id="GAG00832.1"/>
    </source>
</evidence>
<feature type="compositionally biased region" description="Basic and acidic residues" evidence="1">
    <location>
        <begin position="26"/>
        <end position="35"/>
    </location>
</feature>
<feature type="compositionally biased region" description="Polar residues" evidence="1">
    <location>
        <begin position="1"/>
        <end position="15"/>
    </location>
</feature>
<dbReference type="AlphaFoldDB" id="X0UNG5"/>
<name>X0UNG5_9ZZZZ</name>
<gene>
    <name evidence="2" type="ORF">S01H1_39746</name>
</gene>
<comment type="caution">
    <text evidence="2">The sequence shown here is derived from an EMBL/GenBank/DDBJ whole genome shotgun (WGS) entry which is preliminary data.</text>
</comment>
<feature type="region of interest" description="Disordered" evidence="1">
    <location>
        <begin position="1"/>
        <end position="35"/>
    </location>
</feature>